<comment type="caution">
    <text evidence="1">The sequence shown here is derived from an EMBL/GenBank/DDBJ whole genome shotgun (WGS) entry which is preliminary data.</text>
</comment>
<evidence type="ECO:0000313" key="2">
    <source>
        <dbReference type="Proteomes" id="UP001153076"/>
    </source>
</evidence>
<dbReference type="EMBL" id="JAKOGI010000596">
    <property type="protein sequence ID" value="KAJ8432619.1"/>
    <property type="molecule type" value="Genomic_DNA"/>
</dbReference>
<protein>
    <submittedName>
        <fullName evidence="1">Uncharacterized protein</fullName>
    </submittedName>
</protein>
<dbReference type="Proteomes" id="UP001153076">
    <property type="component" value="Unassembled WGS sequence"/>
</dbReference>
<reference evidence="1" key="1">
    <citation type="submission" date="2022-04" db="EMBL/GenBank/DDBJ databases">
        <title>Carnegiea gigantea Genome sequencing and assembly v2.</title>
        <authorList>
            <person name="Copetti D."/>
            <person name="Sanderson M.J."/>
            <person name="Burquez A."/>
            <person name="Wojciechowski M.F."/>
        </authorList>
    </citation>
    <scope>NUCLEOTIDE SEQUENCE</scope>
    <source>
        <strain evidence="1">SGP5-SGP5p</strain>
        <tissue evidence="1">Aerial part</tissue>
    </source>
</reference>
<keyword evidence="2" id="KW-1185">Reference proteome</keyword>
<sequence length="214" mass="23702">MGHLVMRKTEALVQSNEHEKLMANWDGPYAATEQFGGIALHSQKGMADEDQVQVQGNNSRVLTLGLVINGSLLVPLRILVHRLFVIKDGLIRTLAGSSHSLLVLNIPHSGFKIPTQSFEGGYLSNDHLLVGDQLRIQGGTQSWVPRMNPRDVRETSDTLGVVWHDEEPGCRTEKDNLGSQLSSSLSLDFALRRFGSFPRCFSITLAMNERIDRG</sequence>
<organism evidence="1 2">
    <name type="scientific">Carnegiea gigantea</name>
    <dbReference type="NCBI Taxonomy" id="171969"/>
    <lineage>
        <taxon>Eukaryota</taxon>
        <taxon>Viridiplantae</taxon>
        <taxon>Streptophyta</taxon>
        <taxon>Embryophyta</taxon>
        <taxon>Tracheophyta</taxon>
        <taxon>Spermatophyta</taxon>
        <taxon>Magnoliopsida</taxon>
        <taxon>eudicotyledons</taxon>
        <taxon>Gunneridae</taxon>
        <taxon>Pentapetalae</taxon>
        <taxon>Caryophyllales</taxon>
        <taxon>Cactineae</taxon>
        <taxon>Cactaceae</taxon>
        <taxon>Cactoideae</taxon>
        <taxon>Echinocereeae</taxon>
        <taxon>Carnegiea</taxon>
    </lineage>
</organism>
<proteinExistence type="predicted"/>
<evidence type="ECO:0000313" key="1">
    <source>
        <dbReference type="EMBL" id="KAJ8432619.1"/>
    </source>
</evidence>
<name>A0A9Q1JWZ6_9CARY</name>
<accession>A0A9Q1JWZ6</accession>
<dbReference type="AlphaFoldDB" id="A0A9Q1JWZ6"/>
<gene>
    <name evidence="1" type="ORF">Cgig2_032900</name>
</gene>